<dbReference type="AlphaFoldDB" id="A0A645HZ82"/>
<evidence type="ECO:0000313" key="1">
    <source>
        <dbReference type="EMBL" id="MPN43896.1"/>
    </source>
</evidence>
<dbReference type="EMBL" id="VSSQ01102614">
    <property type="protein sequence ID" value="MPN43896.1"/>
    <property type="molecule type" value="Genomic_DNA"/>
</dbReference>
<comment type="caution">
    <text evidence="1">The sequence shown here is derived from an EMBL/GenBank/DDBJ whole genome shotgun (WGS) entry which is preliminary data.</text>
</comment>
<sequence length="100" mass="11327">MMVVADFEHFAAGHANLSSEPFEPGVELRPVGPFVLPDNQHFAEPLSEQVFRREFSGKPFIRLEPVPWPEIDFFMHDCDLRQVPEGVQEGGTQGKMENDS</sequence>
<proteinExistence type="predicted"/>
<protein>
    <submittedName>
        <fullName evidence="1">Uncharacterized protein</fullName>
    </submittedName>
</protein>
<name>A0A645HZ82_9ZZZZ</name>
<accession>A0A645HZ82</accession>
<gene>
    <name evidence="1" type="ORF">SDC9_191457</name>
</gene>
<organism evidence="1">
    <name type="scientific">bioreactor metagenome</name>
    <dbReference type="NCBI Taxonomy" id="1076179"/>
    <lineage>
        <taxon>unclassified sequences</taxon>
        <taxon>metagenomes</taxon>
        <taxon>ecological metagenomes</taxon>
    </lineage>
</organism>
<reference evidence="1" key="1">
    <citation type="submission" date="2019-08" db="EMBL/GenBank/DDBJ databases">
        <authorList>
            <person name="Kucharzyk K."/>
            <person name="Murdoch R.W."/>
            <person name="Higgins S."/>
            <person name="Loffler F."/>
        </authorList>
    </citation>
    <scope>NUCLEOTIDE SEQUENCE</scope>
</reference>